<dbReference type="CDD" id="cd04481">
    <property type="entry name" value="RPA1_DBD_B_like"/>
    <property type="match status" value="1"/>
</dbReference>
<feature type="compositionally biased region" description="Polar residues" evidence="2">
    <location>
        <begin position="430"/>
        <end position="441"/>
    </location>
</feature>
<feature type="region of interest" description="Disordered" evidence="2">
    <location>
        <begin position="430"/>
        <end position="461"/>
    </location>
</feature>
<comment type="caution">
    <text evidence="6">The sequence shown here is derived from an EMBL/GenBank/DDBJ whole genome shotgun (WGS) entry which is preliminary data.</text>
</comment>
<dbReference type="InterPro" id="IPR012340">
    <property type="entry name" value="NA-bd_OB-fold"/>
</dbReference>
<dbReference type="Proteomes" id="UP001558713">
    <property type="component" value="Unassembled WGS sequence"/>
</dbReference>
<accession>A0ABD1BLX4</accession>
<dbReference type="PANTHER" id="PTHR47165:SF4">
    <property type="entry name" value="OS03G0429900 PROTEIN"/>
    <property type="match status" value="1"/>
</dbReference>
<evidence type="ECO:0000313" key="7">
    <source>
        <dbReference type="Proteomes" id="UP001558713"/>
    </source>
</evidence>
<dbReference type="InterPro" id="IPR031657">
    <property type="entry name" value="REPA_OB_2"/>
</dbReference>
<dbReference type="EMBL" id="JBANAX010000224">
    <property type="protein sequence ID" value="KAL1218146.1"/>
    <property type="molecule type" value="Genomic_DNA"/>
</dbReference>
<evidence type="ECO:0000313" key="6">
    <source>
        <dbReference type="EMBL" id="KAL1218146.1"/>
    </source>
</evidence>
<dbReference type="Pfam" id="PF02721">
    <property type="entry name" value="DUF223"/>
    <property type="match status" value="1"/>
</dbReference>
<dbReference type="AlphaFoldDB" id="A0ABD1BLX4"/>
<dbReference type="Pfam" id="PF08646">
    <property type="entry name" value="Rep_fac-A_C"/>
    <property type="match status" value="1"/>
</dbReference>
<dbReference type="InterPro" id="IPR013955">
    <property type="entry name" value="Rep_factor-A_C"/>
</dbReference>
<keyword evidence="7" id="KW-1185">Reference proteome</keyword>
<evidence type="ECO:0000256" key="1">
    <source>
        <dbReference type="ARBA" id="ARBA00023125"/>
    </source>
</evidence>
<proteinExistence type="predicted"/>
<dbReference type="SUPFAM" id="SSF50249">
    <property type="entry name" value="Nucleic acid-binding proteins"/>
    <property type="match status" value="3"/>
</dbReference>
<protein>
    <submittedName>
        <fullName evidence="6">Replication protein A 70 kDa DNA-binding subunit B</fullName>
    </submittedName>
</protein>
<reference evidence="6 7" key="1">
    <citation type="submission" date="2024-04" db="EMBL/GenBank/DDBJ databases">
        <title>Genome assembly C_amara_ONT_v2.</title>
        <authorList>
            <person name="Yant L."/>
            <person name="Moore C."/>
            <person name="Slenker M."/>
        </authorList>
    </citation>
    <scope>NUCLEOTIDE SEQUENCE [LARGE SCALE GENOMIC DNA]</scope>
    <source>
        <tissue evidence="6">Leaf</tissue>
    </source>
</reference>
<evidence type="ECO:0000259" key="5">
    <source>
        <dbReference type="Pfam" id="PF16900"/>
    </source>
</evidence>
<evidence type="ECO:0000259" key="4">
    <source>
        <dbReference type="Pfam" id="PF08646"/>
    </source>
</evidence>
<feature type="domain" description="Replication protein A OB" evidence="5">
    <location>
        <begin position="144"/>
        <end position="233"/>
    </location>
</feature>
<dbReference type="Gene3D" id="2.40.50.140">
    <property type="entry name" value="Nucleic acid-binding proteins"/>
    <property type="match status" value="3"/>
</dbReference>
<dbReference type="PANTHER" id="PTHR47165">
    <property type="entry name" value="OS03G0429900 PROTEIN"/>
    <property type="match status" value="1"/>
</dbReference>
<gene>
    <name evidence="6" type="ORF">V5N11_033133</name>
</gene>
<dbReference type="InterPro" id="IPR003871">
    <property type="entry name" value="RFA1B/D_OB_1st"/>
</dbReference>
<dbReference type="GO" id="GO:0003677">
    <property type="term" value="F:DNA binding"/>
    <property type="evidence" value="ECO:0007669"/>
    <property type="project" value="UniProtKB-KW"/>
</dbReference>
<name>A0ABD1BLX4_CARAN</name>
<evidence type="ECO:0000259" key="3">
    <source>
        <dbReference type="Pfam" id="PF02721"/>
    </source>
</evidence>
<organism evidence="6 7">
    <name type="scientific">Cardamine amara subsp. amara</name>
    <dbReference type="NCBI Taxonomy" id="228776"/>
    <lineage>
        <taxon>Eukaryota</taxon>
        <taxon>Viridiplantae</taxon>
        <taxon>Streptophyta</taxon>
        <taxon>Embryophyta</taxon>
        <taxon>Tracheophyta</taxon>
        <taxon>Spermatophyta</taxon>
        <taxon>Magnoliopsida</taxon>
        <taxon>eudicotyledons</taxon>
        <taxon>Gunneridae</taxon>
        <taxon>Pentapetalae</taxon>
        <taxon>rosids</taxon>
        <taxon>malvids</taxon>
        <taxon>Brassicales</taxon>
        <taxon>Brassicaceae</taxon>
        <taxon>Cardamineae</taxon>
        <taxon>Cardamine</taxon>
    </lineage>
</organism>
<feature type="domain" description="Replication factor A C-terminal" evidence="4">
    <location>
        <begin position="295"/>
        <end position="425"/>
    </location>
</feature>
<keyword evidence="1 6" id="KW-0238">DNA-binding</keyword>
<evidence type="ECO:0000256" key="2">
    <source>
        <dbReference type="SAM" id="MobiDB-lite"/>
    </source>
</evidence>
<feature type="domain" description="Replication protein A 70 kDa DNA-binding subunit B/D first OB fold" evidence="3">
    <location>
        <begin position="25"/>
        <end position="112"/>
    </location>
</feature>
<sequence>MAITKSYVTLDQLDRKRAYRNIHTTVRLLHKWEYINFKKDNELLGMNLLLLDENNNTIQGTMHHSLLSKFGNTLCEGNLIEISNFIVQDCNKSYKVSDHKFMLRITETTKIHSVEQQIYQIPKENFCFQSYDAFVKSVDMTIDLFDAIGYIKHIEKTDVRSKATHALRRVTLTLMLEGGIEIPATLWAEQAEQFEDKYRAVENNNIVLIMTSILVKIYQGAIYLSASSSTKFYFNQDFASVVAFRQSLKFYGECNVNLGRMAVQDKRLGEEEHHSINDIWDFVSSDDQHVIERKFVCKATITEIVLRNDWNYISCSSCSKKLEKKASSLICVNKKCGKSPAVGVLRFRIEVIVEDRHDSANFVIFDKDATKLTGTTAESIKNNSDEEGMEGLPTCVKSIIGSTHLFEIHVKDYDFKSTYKSFTVSEILNQSKASSEEVNNNSKREASFEDTNNDQRKKPRI</sequence>
<dbReference type="Pfam" id="PF16900">
    <property type="entry name" value="REPA_OB_2"/>
    <property type="match status" value="1"/>
</dbReference>